<evidence type="ECO:0000313" key="3">
    <source>
        <dbReference type="Proteomes" id="UP000218209"/>
    </source>
</evidence>
<feature type="region of interest" description="Disordered" evidence="1">
    <location>
        <begin position="389"/>
        <end position="456"/>
    </location>
</feature>
<dbReference type="EMBL" id="KV919535">
    <property type="protein sequence ID" value="OSX69473.1"/>
    <property type="molecule type" value="Genomic_DNA"/>
</dbReference>
<gene>
    <name evidence="2" type="ORF">BU14_1479s0002</name>
</gene>
<dbReference type="Proteomes" id="UP000218209">
    <property type="component" value="Unassembled WGS sequence"/>
</dbReference>
<dbReference type="AlphaFoldDB" id="A0A1X6NMA4"/>
<feature type="compositionally biased region" description="Basic and acidic residues" evidence="1">
    <location>
        <begin position="55"/>
        <end position="70"/>
    </location>
</feature>
<feature type="region of interest" description="Disordered" evidence="1">
    <location>
        <begin position="169"/>
        <end position="236"/>
    </location>
</feature>
<proteinExistence type="predicted"/>
<feature type="compositionally biased region" description="Low complexity" evidence="1">
    <location>
        <begin position="218"/>
        <end position="236"/>
    </location>
</feature>
<feature type="region of interest" description="Disordered" evidence="1">
    <location>
        <begin position="27"/>
        <end position="135"/>
    </location>
</feature>
<reference evidence="2 3" key="1">
    <citation type="submission" date="2017-03" db="EMBL/GenBank/DDBJ databases">
        <title>WGS assembly of Porphyra umbilicalis.</title>
        <authorList>
            <person name="Brawley S.H."/>
            <person name="Blouin N.A."/>
            <person name="Ficko-Blean E."/>
            <person name="Wheeler G.L."/>
            <person name="Lohr M."/>
            <person name="Goodson H.V."/>
            <person name="Jenkins J.W."/>
            <person name="Blaby-Haas C.E."/>
            <person name="Helliwell K.E."/>
            <person name="Chan C."/>
            <person name="Marriage T."/>
            <person name="Bhattacharya D."/>
            <person name="Klein A.S."/>
            <person name="Badis Y."/>
            <person name="Brodie J."/>
            <person name="Cao Y."/>
            <person name="Collen J."/>
            <person name="Dittami S.M."/>
            <person name="Gachon C.M."/>
            <person name="Green B.R."/>
            <person name="Karpowicz S."/>
            <person name="Kim J.W."/>
            <person name="Kudahl U."/>
            <person name="Lin S."/>
            <person name="Michel G."/>
            <person name="Mittag M."/>
            <person name="Olson B.J."/>
            <person name="Pangilinan J."/>
            <person name="Peng Y."/>
            <person name="Qiu H."/>
            <person name="Shu S."/>
            <person name="Singer J.T."/>
            <person name="Smith A.G."/>
            <person name="Sprecher B.N."/>
            <person name="Wagner V."/>
            <person name="Wang W."/>
            <person name="Wang Z.-Y."/>
            <person name="Yan J."/>
            <person name="Yarish C."/>
            <person name="Zoeuner-Riek S."/>
            <person name="Zhuang Y."/>
            <person name="Zou Y."/>
            <person name="Lindquist E.A."/>
            <person name="Grimwood J."/>
            <person name="Barry K."/>
            <person name="Rokhsar D.S."/>
            <person name="Schmutz J."/>
            <person name="Stiller J.W."/>
            <person name="Grossman A.R."/>
            <person name="Prochnik S.E."/>
        </authorList>
    </citation>
    <scope>NUCLEOTIDE SEQUENCE [LARGE SCALE GENOMIC DNA]</scope>
    <source>
        <strain evidence="2">4086291</strain>
    </source>
</reference>
<organism evidence="2 3">
    <name type="scientific">Porphyra umbilicalis</name>
    <name type="common">Purple laver</name>
    <name type="synonym">Red alga</name>
    <dbReference type="NCBI Taxonomy" id="2786"/>
    <lineage>
        <taxon>Eukaryota</taxon>
        <taxon>Rhodophyta</taxon>
        <taxon>Bangiophyceae</taxon>
        <taxon>Bangiales</taxon>
        <taxon>Bangiaceae</taxon>
        <taxon>Porphyra</taxon>
    </lineage>
</organism>
<evidence type="ECO:0000256" key="1">
    <source>
        <dbReference type="SAM" id="MobiDB-lite"/>
    </source>
</evidence>
<feature type="compositionally biased region" description="Low complexity" evidence="1">
    <location>
        <begin position="427"/>
        <end position="441"/>
    </location>
</feature>
<evidence type="ECO:0000313" key="2">
    <source>
        <dbReference type="EMBL" id="OSX69473.1"/>
    </source>
</evidence>
<keyword evidence="3" id="KW-1185">Reference proteome</keyword>
<sequence length="549" mass="58268">MDAARAPPSPELQEDFNVPVMSFEDAMFPCSAPDEPPSPPSPPRTRRRTSLLRSRRAESPRRWSRPEGTPRRSSLPTDIRAPTARLPFASVGVERPLSSIDSAELRVASTMSNKLTEAAAPRLSRKNQRRRVHPHAVYVPTTMALRPPSPPSPPAQRRHSLLHAADGKLAGLLPGLGGSQRRSWRTRSATTTPPPSSRGSSVSSRNSGERRRPKSVFAAATAAASPRRASAAAKAVHGGASAGRAAQGDADSPAAGLRERLFGLSHAAQGRRLSISGRSDVFNRRRRDGRRSTSSSLTSGLEFGDVPDVAVPEHRHQDRSVSPLGSWAAGTLARAAQRRQAAVSSAEAADVAEASADSLADLDGDDESSAWFHQPIPTLPVPVAGWGAAAPSSPVTPLGRLDERAPEERVWVPAPSPAESYGRGSKPPATAAAPSRFAAETPPAPPQLAKPAVPPPPLPLQRELSPMPMLTPARRFCNIGRQLRPTAEDFAALVESAAEPPFLAVRRLAQDGAIGQRPAAPPGPAPPAVEHEVRKNIYLRARPCGSCEV</sequence>
<feature type="compositionally biased region" description="Basic and acidic residues" evidence="1">
    <location>
        <begin position="400"/>
        <end position="410"/>
    </location>
</feature>
<feature type="compositionally biased region" description="Low complexity" evidence="1">
    <location>
        <begin position="186"/>
        <end position="206"/>
    </location>
</feature>
<feature type="compositionally biased region" description="Basic residues" evidence="1">
    <location>
        <begin position="123"/>
        <end position="134"/>
    </location>
</feature>
<feature type="region of interest" description="Disordered" evidence="1">
    <location>
        <begin position="283"/>
        <end position="305"/>
    </location>
</feature>
<feature type="compositionally biased region" description="Basic residues" evidence="1">
    <location>
        <begin position="44"/>
        <end position="54"/>
    </location>
</feature>
<protein>
    <submittedName>
        <fullName evidence="2">Uncharacterized protein</fullName>
    </submittedName>
</protein>
<name>A0A1X6NMA4_PORUM</name>
<accession>A0A1X6NMA4</accession>
<feature type="compositionally biased region" description="Pro residues" evidence="1">
    <location>
        <begin position="34"/>
        <end position="43"/>
    </location>
</feature>
<feature type="compositionally biased region" description="Pro residues" evidence="1">
    <location>
        <begin position="442"/>
        <end position="456"/>
    </location>
</feature>